<dbReference type="PRINTS" id="PR00298">
    <property type="entry name" value="CHAPERONIN60"/>
</dbReference>
<evidence type="ECO:0000256" key="9">
    <source>
        <dbReference type="ARBA" id="ARBA00025467"/>
    </source>
</evidence>
<dbReference type="FunFam" id="1.10.560.10:FF:000001">
    <property type="entry name" value="60 kDa chaperonin"/>
    <property type="match status" value="1"/>
</dbReference>
<keyword evidence="3" id="KW-0547">Nucleotide-binding</keyword>
<dbReference type="FunFam" id="3.50.7.10:FF:000001">
    <property type="entry name" value="60 kDa chaperonin"/>
    <property type="match status" value="1"/>
</dbReference>
<keyword evidence="4" id="KW-0067">ATP-binding</keyword>
<comment type="function">
    <text evidence="9">Implicated in mitochondrial protein import and macromolecular assembly. May facilitate the correct folding of imported proteins. May also prevent misfolding and promote the refolding and proper assembly of unfolded polypeptides generated under stress conditions in the mitochondrial matrix.</text>
</comment>
<evidence type="ECO:0000256" key="6">
    <source>
        <dbReference type="ARBA" id="ARBA00023163"/>
    </source>
</evidence>
<dbReference type="SUPFAM" id="SSF52029">
    <property type="entry name" value="GroEL apical domain-like"/>
    <property type="match status" value="1"/>
</dbReference>
<dbReference type="CDD" id="cd11445">
    <property type="entry name" value="bHLH_AtPIF_like"/>
    <property type="match status" value="1"/>
</dbReference>
<comment type="subcellular location">
    <subcellularLocation>
        <location evidence="1">Nucleus</location>
    </subcellularLocation>
</comment>
<dbReference type="EMBL" id="CAADRP010000336">
    <property type="protein sequence ID" value="VFU27111.1"/>
    <property type="molecule type" value="Genomic_DNA"/>
</dbReference>
<feature type="compositionally biased region" description="Polar residues" evidence="11">
    <location>
        <begin position="1080"/>
        <end position="1108"/>
    </location>
</feature>
<name>A0A6N2KV84_SALVM</name>
<accession>A0A6N2KV84</accession>
<reference evidence="13" key="1">
    <citation type="submission" date="2019-03" db="EMBL/GenBank/DDBJ databases">
        <authorList>
            <person name="Mank J."/>
            <person name="Almeida P."/>
        </authorList>
    </citation>
    <scope>NUCLEOTIDE SEQUENCE</scope>
    <source>
        <strain evidence="13">78183</strain>
    </source>
</reference>
<dbReference type="PROSITE" id="PS00296">
    <property type="entry name" value="CHAPERONINS_CPN60"/>
    <property type="match status" value="1"/>
</dbReference>
<dbReference type="NCBIfam" id="TIGR02348">
    <property type="entry name" value="GroEL"/>
    <property type="match status" value="1"/>
</dbReference>
<evidence type="ECO:0000256" key="2">
    <source>
        <dbReference type="ARBA" id="ARBA00006607"/>
    </source>
</evidence>
<evidence type="ECO:0000256" key="7">
    <source>
        <dbReference type="ARBA" id="ARBA00023186"/>
    </source>
</evidence>
<evidence type="ECO:0000256" key="3">
    <source>
        <dbReference type="ARBA" id="ARBA00022741"/>
    </source>
</evidence>
<keyword evidence="5" id="KW-0805">Transcription regulation</keyword>
<dbReference type="AlphaFoldDB" id="A0A6N2KV84"/>
<dbReference type="Pfam" id="PF00118">
    <property type="entry name" value="Cpn60_TCP1"/>
    <property type="match status" value="1"/>
</dbReference>
<feature type="region of interest" description="Disordered" evidence="11">
    <location>
        <begin position="814"/>
        <end position="905"/>
    </location>
</feature>
<dbReference type="InterPro" id="IPR047265">
    <property type="entry name" value="PIF1-like_bHLH"/>
</dbReference>
<protein>
    <recommendedName>
        <fullName evidence="12">BHLH domain-containing protein</fullName>
    </recommendedName>
</protein>
<comment type="similarity">
    <text evidence="2 10">Belongs to the chaperonin (HSP60) family.</text>
</comment>
<dbReference type="NCBIfam" id="NF009489">
    <property type="entry name" value="PRK12851.1"/>
    <property type="match status" value="1"/>
</dbReference>
<dbReference type="InterPro" id="IPR036638">
    <property type="entry name" value="HLH_DNA-bd_sf"/>
</dbReference>
<feature type="region of interest" description="Disordered" evidence="11">
    <location>
        <begin position="1022"/>
        <end position="1061"/>
    </location>
</feature>
<dbReference type="InterPro" id="IPR027413">
    <property type="entry name" value="GROEL-like_equatorial_sf"/>
</dbReference>
<evidence type="ECO:0000313" key="13">
    <source>
        <dbReference type="EMBL" id="VFU27111.1"/>
    </source>
</evidence>
<evidence type="ECO:0000256" key="1">
    <source>
        <dbReference type="ARBA" id="ARBA00004123"/>
    </source>
</evidence>
<feature type="region of interest" description="Disordered" evidence="11">
    <location>
        <begin position="1073"/>
        <end position="1108"/>
    </location>
</feature>
<dbReference type="Gene3D" id="3.30.260.10">
    <property type="entry name" value="TCP-1-like chaperonin intermediate domain"/>
    <property type="match status" value="1"/>
</dbReference>
<dbReference type="PANTHER" id="PTHR45633">
    <property type="entry name" value="60 KDA HEAT SHOCK PROTEIN, MITOCHONDRIAL"/>
    <property type="match status" value="1"/>
</dbReference>
<dbReference type="NCBIfam" id="NF009487">
    <property type="entry name" value="PRK12849.1"/>
    <property type="match status" value="1"/>
</dbReference>
<keyword evidence="6" id="KW-0804">Transcription</keyword>
<dbReference type="InterPro" id="IPR011598">
    <property type="entry name" value="bHLH_dom"/>
</dbReference>
<keyword evidence="8" id="KW-0539">Nucleus</keyword>
<feature type="region of interest" description="Disordered" evidence="11">
    <location>
        <begin position="628"/>
        <end position="649"/>
    </location>
</feature>
<dbReference type="Gene3D" id="3.50.7.10">
    <property type="entry name" value="GroEL"/>
    <property type="match status" value="1"/>
</dbReference>
<organism evidence="13">
    <name type="scientific">Salix viminalis</name>
    <name type="common">Common osier</name>
    <name type="synonym">Basket willow</name>
    <dbReference type="NCBI Taxonomy" id="40686"/>
    <lineage>
        <taxon>Eukaryota</taxon>
        <taxon>Viridiplantae</taxon>
        <taxon>Streptophyta</taxon>
        <taxon>Embryophyta</taxon>
        <taxon>Tracheophyta</taxon>
        <taxon>Spermatophyta</taxon>
        <taxon>Magnoliopsida</taxon>
        <taxon>eudicotyledons</taxon>
        <taxon>Gunneridae</taxon>
        <taxon>Pentapetalae</taxon>
        <taxon>rosids</taxon>
        <taxon>fabids</taxon>
        <taxon>Malpighiales</taxon>
        <taxon>Salicaceae</taxon>
        <taxon>Saliceae</taxon>
        <taxon>Salix</taxon>
    </lineage>
</organism>
<dbReference type="GO" id="GO:0046983">
    <property type="term" value="F:protein dimerization activity"/>
    <property type="evidence" value="ECO:0007669"/>
    <property type="project" value="InterPro"/>
</dbReference>
<dbReference type="InterPro" id="IPR002423">
    <property type="entry name" value="Cpn60/GroEL/TCP-1"/>
</dbReference>
<dbReference type="GO" id="GO:0140662">
    <property type="term" value="F:ATP-dependent protein folding chaperone"/>
    <property type="evidence" value="ECO:0007669"/>
    <property type="project" value="InterPro"/>
</dbReference>
<feature type="region of interest" description="Disordered" evidence="11">
    <location>
        <begin position="760"/>
        <end position="779"/>
    </location>
</feature>
<feature type="domain" description="BHLH" evidence="12">
    <location>
        <begin position="896"/>
        <end position="945"/>
    </location>
</feature>
<keyword evidence="7" id="KW-0143">Chaperone</keyword>
<evidence type="ECO:0000256" key="11">
    <source>
        <dbReference type="SAM" id="MobiDB-lite"/>
    </source>
</evidence>
<evidence type="ECO:0000256" key="8">
    <source>
        <dbReference type="ARBA" id="ARBA00023242"/>
    </source>
</evidence>
<dbReference type="InterPro" id="IPR027409">
    <property type="entry name" value="GroEL-like_apical_dom_sf"/>
</dbReference>
<gene>
    <name evidence="13" type="ORF">SVIM_LOCUS78931</name>
</gene>
<dbReference type="InterPro" id="IPR001844">
    <property type="entry name" value="Cpn60/GroEL"/>
</dbReference>
<dbReference type="InterPro" id="IPR018370">
    <property type="entry name" value="Chaperonin_Cpn60_CS"/>
</dbReference>
<sequence length="1108" mass="119580">MYRFASGLASKASGVAGNNSKQIGSRLAWRRNYAAKDIKFGVEARALMLRGVEELADAVKVTMGPKGRNVVLEQSWGAPKVTKDGVTVAKSIEFQNRVKNIGAGLVKQVANATNDVAGDGTTCATVLTRAIFVEGCKSVAAGMNAMDLRRGISMAVEAVVTNLKSRARMISTSEEIAQVGTISANGEREIGELIAKAMEKVGKEGVITISDGKTMDNELEVVEGMKLDRGYISPYFITNDKNQKCELEDPLILIHEKKISSMSSTVKVLELALKRQRPLLIVAEDLEGEVLATLVLNKLRAGIKVCAIKAPGFGENRKANLQDLSILTGGQVITEELGLNLENVGFEMLGSCKKVTVSKDDTIILDGLGDKKTIEERCEQLRSAIGTSTSDYDKEKLQERLAKLSGGVAVLKIGGASEAEVGEKKDRVTDALNATKAAVEEGIVPGGGVALLYASKELDKLQTANFDQRIGVQIIQNALKTPVHTIASNAGVEGAVVVGKLLEQDNPDLGYDAAKGEYVDMVKSGIIDPLKVIRTALVDAASVSSLMTTTEAILSLLVEALVTLHLSRLLLAAAAKKKDAMNPYAPDFEMDDDYSLPPPPSTLNRPRKPAMQEEEIMELLWQNGQVVMHSQRSQKKSSSPPSKLDDAVLPADQLPGTKEIRSSHDQHQQHHLFMQEDEMASWLHYPLNDTNFDHEFCADFLYPPTASTASITNAAASPVRGLTQRTEPRSCLAVSAPRPPIAPVRRAEVMQNFAHFSRHRAANVSEPGPSNSKSVVRESTVVDSCETPKARTSETAFARSADNTCGAMNSVAVAGKGSSAPSRKRKMTATPCEMTSTSSPGCSSASAEPPSLMAPVEDRKRKGREEEAECHSEDAEFESADAKKHTRGSTSSKRSRAAEVHNLSERRRRDRINEKMRALQELIPRCNKSDKASMLDEAIEYLKSLQLQVQMMSMGCSMVPMMFPGFQNYMPPMGMGMGMGMGIEMGLSRPVMPFPNVLASAPSATPAAAAHLGPSRFPVPPFHVPPFPAPDPSRVQPANQVDPMLGSPGQQNPNQPRVPNFVDPYQHYLGLHQMHIPGVPQNQAMAQPSTSKPSTSRGAENPDNHQSG</sequence>
<evidence type="ECO:0000256" key="10">
    <source>
        <dbReference type="RuleBase" id="RU000418"/>
    </source>
</evidence>
<dbReference type="SUPFAM" id="SSF48592">
    <property type="entry name" value="GroEL equatorial domain-like"/>
    <property type="match status" value="1"/>
</dbReference>
<dbReference type="InterPro" id="IPR027410">
    <property type="entry name" value="TCP-1-like_intermed_sf"/>
</dbReference>
<dbReference type="Gene3D" id="1.10.560.10">
    <property type="entry name" value="GroEL-like equatorial domain"/>
    <property type="match status" value="1"/>
</dbReference>
<feature type="compositionally biased region" description="Low complexity" evidence="11">
    <location>
        <begin position="835"/>
        <end position="851"/>
    </location>
</feature>
<dbReference type="HAMAP" id="MF_00600">
    <property type="entry name" value="CH60"/>
    <property type="match status" value="1"/>
</dbReference>
<dbReference type="GO" id="GO:0042026">
    <property type="term" value="P:protein refolding"/>
    <property type="evidence" value="ECO:0007669"/>
    <property type="project" value="InterPro"/>
</dbReference>
<dbReference type="GO" id="GO:0005634">
    <property type="term" value="C:nucleus"/>
    <property type="evidence" value="ECO:0007669"/>
    <property type="project" value="UniProtKB-SubCell"/>
</dbReference>
<dbReference type="FunFam" id="4.10.280.10:FF:000004">
    <property type="entry name" value="Basic helix-loop-helix transcription factor"/>
    <property type="match status" value="1"/>
</dbReference>
<evidence type="ECO:0000256" key="4">
    <source>
        <dbReference type="ARBA" id="ARBA00022840"/>
    </source>
</evidence>
<dbReference type="PROSITE" id="PS50888">
    <property type="entry name" value="BHLH"/>
    <property type="match status" value="1"/>
</dbReference>
<dbReference type="Pfam" id="PF00010">
    <property type="entry name" value="HLH"/>
    <property type="match status" value="1"/>
</dbReference>
<feature type="compositionally biased region" description="Basic and acidic residues" evidence="11">
    <location>
        <begin position="856"/>
        <end position="874"/>
    </location>
</feature>
<dbReference type="SMART" id="SM00353">
    <property type="entry name" value="HLH"/>
    <property type="match status" value="1"/>
</dbReference>
<dbReference type="SUPFAM" id="SSF47459">
    <property type="entry name" value="HLH, helix-loop-helix DNA-binding domain"/>
    <property type="match status" value="1"/>
</dbReference>
<feature type="compositionally biased region" description="Pro residues" evidence="11">
    <location>
        <begin position="1022"/>
        <end position="1031"/>
    </location>
</feature>
<evidence type="ECO:0000259" key="12">
    <source>
        <dbReference type="PROSITE" id="PS50888"/>
    </source>
</evidence>
<feature type="compositionally biased region" description="Basic and acidic residues" evidence="11">
    <location>
        <begin position="896"/>
        <end position="905"/>
    </location>
</feature>
<dbReference type="NCBIfam" id="NF009488">
    <property type="entry name" value="PRK12850.1"/>
    <property type="match status" value="1"/>
</dbReference>
<dbReference type="NCBIfam" id="NF000592">
    <property type="entry name" value="PRK00013.1"/>
    <property type="match status" value="1"/>
</dbReference>
<dbReference type="GO" id="GO:0005524">
    <property type="term" value="F:ATP binding"/>
    <property type="evidence" value="ECO:0007669"/>
    <property type="project" value="UniProtKB-KW"/>
</dbReference>
<proteinExistence type="inferred from homology"/>
<dbReference type="CDD" id="cd03344">
    <property type="entry name" value="GroEL"/>
    <property type="match status" value="1"/>
</dbReference>
<dbReference type="Gene3D" id="4.10.280.10">
    <property type="entry name" value="Helix-loop-helix DNA-binding domain"/>
    <property type="match status" value="1"/>
</dbReference>
<feature type="compositionally biased region" description="Polar residues" evidence="11">
    <location>
        <begin position="1048"/>
        <end position="1057"/>
    </location>
</feature>
<evidence type="ECO:0000256" key="5">
    <source>
        <dbReference type="ARBA" id="ARBA00023015"/>
    </source>
</evidence>
<dbReference type="SUPFAM" id="SSF54849">
    <property type="entry name" value="GroEL-intermediate domain like"/>
    <property type="match status" value="1"/>
</dbReference>